<dbReference type="Proteomes" id="UP001163413">
    <property type="component" value="Segment"/>
</dbReference>
<dbReference type="EMBL" id="OP751148">
    <property type="protein sequence ID" value="WAB08835.1"/>
    <property type="molecule type" value="Genomic_DNA"/>
</dbReference>
<protein>
    <submittedName>
        <fullName evidence="1">Uncharacterized protein</fullName>
    </submittedName>
</protein>
<evidence type="ECO:0000313" key="2">
    <source>
        <dbReference type="Proteomes" id="UP001163413"/>
    </source>
</evidence>
<keyword evidence="2" id="KW-1185">Reference proteome</keyword>
<gene>
    <name evidence="1" type="primary">56</name>
    <name evidence="1" type="ORF">SEA_SUCCESS_56</name>
</gene>
<reference evidence="1" key="1">
    <citation type="submission" date="2022-10" db="EMBL/GenBank/DDBJ databases">
        <authorList>
            <person name="Roth M.A."/>
            <person name="Wohlstadter N.E."/>
            <person name="Arguedas X."/>
            <person name="Leighton H.R."/>
            <person name="Msuya J.A."/>
            <person name="Pravda N."/>
            <person name="Shaffer C.D."/>
            <person name="Weston-Hafer K.A."/>
            <person name="Russell D.A."/>
            <person name="Jacobs-Sera D."/>
            <person name="Hatfull G.F."/>
        </authorList>
    </citation>
    <scope>NUCLEOTIDE SEQUENCE</scope>
</reference>
<dbReference type="RefSeq" id="YP_010755580.1">
    <property type="nucleotide sequence ID" value="NC_073472.1"/>
</dbReference>
<proteinExistence type="predicted"/>
<accession>A0A9E8M5I3</accession>
<dbReference type="GeneID" id="80020248"/>
<organism evidence="1 2">
    <name type="scientific">Streptomyces phage Success</name>
    <dbReference type="NCBI Taxonomy" id="2999013"/>
    <lineage>
        <taxon>Viruses</taxon>
        <taxon>Duplodnaviria</taxon>
        <taxon>Heunggongvirae</taxon>
        <taxon>Uroviricota</taxon>
        <taxon>Caudoviricetes</taxon>
        <taxon>Successvirus</taxon>
        <taxon>Successvirus success</taxon>
    </lineage>
</organism>
<sequence>MRQPKSARTRLVLHRGWQREVFALPGTREALELAVKRIDAYAKGDAPRRSRNGRAWNSIRNQIDAVVYMDRDGWYGGIIIEGNPRARHAMLQERGFTSPRGRRVKGRRWLKGALLKARVDE</sequence>
<dbReference type="KEGG" id="vg:80020248"/>
<name>A0A9E8M5I3_9CAUD</name>
<evidence type="ECO:0000313" key="1">
    <source>
        <dbReference type="EMBL" id="WAB08835.1"/>
    </source>
</evidence>